<dbReference type="Pfam" id="PF20684">
    <property type="entry name" value="Fung_rhodopsin"/>
    <property type="match status" value="1"/>
</dbReference>
<dbReference type="EMBL" id="JAHLJV010000044">
    <property type="protein sequence ID" value="KAK1585454.1"/>
    <property type="molecule type" value="Genomic_DNA"/>
</dbReference>
<evidence type="ECO:0000313" key="9">
    <source>
        <dbReference type="Proteomes" id="UP001230504"/>
    </source>
</evidence>
<dbReference type="InterPro" id="IPR052337">
    <property type="entry name" value="SAT4-like"/>
</dbReference>
<feature type="domain" description="Rhodopsin" evidence="7">
    <location>
        <begin position="20"/>
        <end position="149"/>
    </location>
</feature>
<comment type="subcellular location">
    <subcellularLocation>
        <location evidence="1">Membrane</location>
        <topology evidence="1">Multi-pass membrane protein</topology>
    </subcellularLocation>
</comment>
<keyword evidence="3 6" id="KW-1133">Transmembrane helix</keyword>
<dbReference type="Proteomes" id="UP001230504">
    <property type="component" value="Unassembled WGS sequence"/>
</dbReference>
<keyword evidence="2 6" id="KW-0812">Transmembrane</keyword>
<proteinExistence type="inferred from homology"/>
<dbReference type="AlphaFoldDB" id="A0AAD8PVG5"/>
<name>A0AAD8PVG5_9PEZI</name>
<dbReference type="PANTHER" id="PTHR33048">
    <property type="entry name" value="PTH11-LIKE INTEGRAL MEMBRANE PROTEIN (AFU_ORTHOLOGUE AFUA_5G11245)"/>
    <property type="match status" value="1"/>
</dbReference>
<evidence type="ECO:0000256" key="2">
    <source>
        <dbReference type="ARBA" id="ARBA00022692"/>
    </source>
</evidence>
<accession>A0AAD8PVG5</accession>
<evidence type="ECO:0000256" key="4">
    <source>
        <dbReference type="ARBA" id="ARBA00023136"/>
    </source>
</evidence>
<feature type="transmembrane region" description="Helical" evidence="6">
    <location>
        <begin position="83"/>
        <end position="107"/>
    </location>
</feature>
<dbReference type="PANTHER" id="PTHR33048:SF160">
    <property type="entry name" value="SAT4 FAMILY MEMBRANE PROTEIN"/>
    <property type="match status" value="1"/>
</dbReference>
<gene>
    <name evidence="8" type="ORF">LY79DRAFT_518794</name>
</gene>
<keyword evidence="9" id="KW-1185">Reference proteome</keyword>
<feature type="transmembrane region" description="Helical" evidence="6">
    <location>
        <begin position="51"/>
        <end position="71"/>
    </location>
</feature>
<organism evidence="8 9">
    <name type="scientific">Colletotrichum navitas</name>
    <dbReference type="NCBI Taxonomy" id="681940"/>
    <lineage>
        <taxon>Eukaryota</taxon>
        <taxon>Fungi</taxon>
        <taxon>Dikarya</taxon>
        <taxon>Ascomycota</taxon>
        <taxon>Pezizomycotina</taxon>
        <taxon>Sordariomycetes</taxon>
        <taxon>Hypocreomycetidae</taxon>
        <taxon>Glomerellales</taxon>
        <taxon>Glomerellaceae</taxon>
        <taxon>Colletotrichum</taxon>
        <taxon>Colletotrichum graminicola species complex</taxon>
    </lineage>
</organism>
<comment type="caution">
    <text evidence="8">The sequence shown here is derived from an EMBL/GenBank/DDBJ whole genome shotgun (WGS) entry which is preliminary data.</text>
</comment>
<comment type="similarity">
    <text evidence="5">Belongs to the SAT4 family.</text>
</comment>
<protein>
    <recommendedName>
        <fullName evidence="7">Rhodopsin domain-containing protein</fullName>
    </recommendedName>
</protein>
<evidence type="ECO:0000256" key="3">
    <source>
        <dbReference type="ARBA" id="ARBA00022989"/>
    </source>
</evidence>
<evidence type="ECO:0000259" key="7">
    <source>
        <dbReference type="Pfam" id="PF20684"/>
    </source>
</evidence>
<evidence type="ECO:0000256" key="6">
    <source>
        <dbReference type="SAM" id="Phobius"/>
    </source>
</evidence>
<evidence type="ECO:0000313" key="8">
    <source>
        <dbReference type="EMBL" id="KAK1585454.1"/>
    </source>
</evidence>
<keyword evidence="4 6" id="KW-0472">Membrane</keyword>
<dbReference type="GeneID" id="85439308"/>
<dbReference type="InterPro" id="IPR049326">
    <property type="entry name" value="Rhodopsin_dom_fungi"/>
</dbReference>
<dbReference type="GO" id="GO:0016020">
    <property type="term" value="C:membrane"/>
    <property type="evidence" value="ECO:0007669"/>
    <property type="project" value="UniProtKB-SubCell"/>
</dbReference>
<dbReference type="RefSeq" id="XP_060412478.1">
    <property type="nucleotide sequence ID" value="XM_060555068.1"/>
</dbReference>
<sequence length="150" mass="17603">MQLCKRNSNRLFHWTLAKGRTAIELGFGHDIWMLCPEQVTRILIVFFVDEIMYAIIISVTKTSIILLYLPIFPKPWFRKTCRMILYITGIFGVWHILQILFVCWPMSYNWTYWDGEHSGRCGDRRLFSSISAGINIALDWSPCLLPITQL</sequence>
<evidence type="ECO:0000256" key="5">
    <source>
        <dbReference type="ARBA" id="ARBA00038359"/>
    </source>
</evidence>
<evidence type="ECO:0000256" key="1">
    <source>
        <dbReference type="ARBA" id="ARBA00004141"/>
    </source>
</evidence>
<reference evidence="8" key="1">
    <citation type="submission" date="2021-06" db="EMBL/GenBank/DDBJ databases">
        <title>Comparative genomics, transcriptomics and evolutionary studies reveal genomic signatures of adaptation to plant cell wall in hemibiotrophic fungi.</title>
        <authorList>
            <consortium name="DOE Joint Genome Institute"/>
            <person name="Baroncelli R."/>
            <person name="Diaz J.F."/>
            <person name="Benocci T."/>
            <person name="Peng M."/>
            <person name="Battaglia E."/>
            <person name="Haridas S."/>
            <person name="Andreopoulos W."/>
            <person name="Labutti K."/>
            <person name="Pangilinan J."/>
            <person name="Floch G.L."/>
            <person name="Makela M.R."/>
            <person name="Henrissat B."/>
            <person name="Grigoriev I.V."/>
            <person name="Crouch J.A."/>
            <person name="De Vries R.P."/>
            <person name="Sukno S.A."/>
            <person name="Thon M.R."/>
        </authorList>
    </citation>
    <scope>NUCLEOTIDE SEQUENCE</scope>
    <source>
        <strain evidence="8">CBS 125086</strain>
    </source>
</reference>